<dbReference type="RefSeq" id="WP_067789065.1">
    <property type="nucleotide sequence ID" value="NZ_CP016545.1"/>
</dbReference>
<dbReference type="PANTHER" id="PTHR33164:SF43">
    <property type="entry name" value="HTH-TYPE TRANSCRIPTIONAL REPRESSOR YETL"/>
    <property type="match status" value="1"/>
</dbReference>
<reference evidence="2 3" key="1">
    <citation type="submission" date="2016-07" db="EMBL/GenBank/DDBJ databases">
        <title>Complete genome sequence of Altererythrobacter namhicola JCM 16345T, containing esterase-encoding genes.</title>
        <authorList>
            <person name="Cheng H."/>
            <person name="Wu Y.-H."/>
            <person name="Jian S.-L."/>
            <person name="Huo Y.-Y."/>
            <person name="Wang C.-S."/>
            <person name="Xu X.-W."/>
        </authorList>
    </citation>
    <scope>NUCLEOTIDE SEQUENCE [LARGE SCALE GENOMIC DNA]</scope>
    <source>
        <strain evidence="2 3">JCM 16345</strain>
    </source>
</reference>
<evidence type="ECO:0000259" key="1">
    <source>
        <dbReference type="SMART" id="SM00347"/>
    </source>
</evidence>
<dbReference type="STRING" id="645517.A6F65_02374"/>
<feature type="domain" description="HTH marR-type" evidence="1">
    <location>
        <begin position="29"/>
        <end position="134"/>
    </location>
</feature>
<keyword evidence="3" id="KW-1185">Reference proteome</keyword>
<dbReference type="GO" id="GO:0003700">
    <property type="term" value="F:DNA-binding transcription factor activity"/>
    <property type="evidence" value="ECO:0007669"/>
    <property type="project" value="InterPro"/>
</dbReference>
<evidence type="ECO:0000313" key="2">
    <source>
        <dbReference type="EMBL" id="ANU08657.1"/>
    </source>
</evidence>
<dbReference type="InterPro" id="IPR036388">
    <property type="entry name" value="WH-like_DNA-bd_sf"/>
</dbReference>
<organism evidence="2 3">
    <name type="scientific">Paraurantiacibacter namhicola</name>
    <dbReference type="NCBI Taxonomy" id="645517"/>
    <lineage>
        <taxon>Bacteria</taxon>
        <taxon>Pseudomonadati</taxon>
        <taxon>Pseudomonadota</taxon>
        <taxon>Alphaproteobacteria</taxon>
        <taxon>Sphingomonadales</taxon>
        <taxon>Erythrobacteraceae</taxon>
        <taxon>Paraurantiacibacter</taxon>
    </lineage>
</organism>
<dbReference type="KEGG" id="anh:A6F65_02374"/>
<dbReference type="GO" id="GO:0006950">
    <property type="term" value="P:response to stress"/>
    <property type="evidence" value="ECO:0007669"/>
    <property type="project" value="TreeGrafter"/>
</dbReference>
<dbReference type="PANTHER" id="PTHR33164">
    <property type="entry name" value="TRANSCRIPTIONAL REGULATOR, MARR FAMILY"/>
    <property type="match status" value="1"/>
</dbReference>
<evidence type="ECO:0000313" key="3">
    <source>
        <dbReference type="Proteomes" id="UP000092698"/>
    </source>
</evidence>
<name>A0A1C7DB64_9SPHN</name>
<accession>A0A1C7DB64</accession>
<dbReference type="CDD" id="cd00090">
    <property type="entry name" value="HTH_ARSR"/>
    <property type="match status" value="1"/>
</dbReference>
<dbReference type="InterPro" id="IPR039422">
    <property type="entry name" value="MarR/SlyA-like"/>
</dbReference>
<dbReference type="AlphaFoldDB" id="A0A1C7DB64"/>
<gene>
    <name evidence="2" type="ORF">A6F65_02374</name>
</gene>
<dbReference type="Pfam" id="PF12802">
    <property type="entry name" value="MarR_2"/>
    <property type="match status" value="1"/>
</dbReference>
<dbReference type="SMART" id="SM00347">
    <property type="entry name" value="HTH_MARR"/>
    <property type="match status" value="1"/>
</dbReference>
<dbReference type="InterPro" id="IPR011991">
    <property type="entry name" value="ArsR-like_HTH"/>
</dbReference>
<dbReference type="InterPro" id="IPR036390">
    <property type="entry name" value="WH_DNA-bd_sf"/>
</dbReference>
<protein>
    <submittedName>
        <fullName evidence="2">MarR family protein</fullName>
    </submittedName>
</protein>
<sequence length="164" mass="18338">MSDTSGFHAAYLGKRLQDLMDLAHVQMQRVYDAEGLEIPVRGSSTLQALGPDRQLTLSELARMLGQSHQLVSQRLGRLEDRKLVSAALDPNDGRKRIYCLTPEGQRAWCKLDEIMARAGRMNAELFEEIGVDLVDALDRAIARFEMRDMPARMAELGARQGEPA</sequence>
<dbReference type="EMBL" id="CP016545">
    <property type="protein sequence ID" value="ANU08657.1"/>
    <property type="molecule type" value="Genomic_DNA"/>
</dbReference>
<dbReference type="SUPFAM" id="SSF46785">
    <property type="entry name" value="Winged helix' DNA-binding domain"/>
    <property type="match status" value="1"/>
</dbReference>
<dbReference type="Proteomes" id="UP000092698">
    <property type="component" value="Chromosome"/>
</dbReference>
<proteinExistence type="predicted"/>
<dbReference type="InterPro" id="IPR000835">
    <property type="entry name" value="HTH_MarR-typ"/>
</dbReference>
<dbReference type="Gene3D" id="1.10.10.10">
    <property type="entry name" value="Winged helix-like DNA-binding domain superfamily/Winged helix DNA-binding domain"/>
    <property type="match status" value="1"/>
</dbReference>